<dbReference type="InterPro" id="IPR003156">
    <property type="entry name" value="DHHA1_dom"/>
</dbReference>
<proteinExistence type="predicted"/>
<evidence type="ECO:0000313" key="5">
    <source>
        <dbReference type="Proteomes" id="UP001369247"/>
    </source>
</evidence>
<dbReference type="GO" id="GO:0004527">
    <property type="term" value="F:exonuclease activity"/>
    <property type="evidence" value="ECO:0007669"/>
    <property type="project" value="UniProtKB-KW"/>
</dbReference>
<dbReference type="InterPro" id="IPR038763">
    <property type="entry name" value="DHH_sf"/>
</dbReference>
<dbReference type="PANTHER" id="PTHR30255:SF2">
    <property type="entry name" value="SINGLE-STRANDED-DNA-SPECIFIC EXONUCLEASE RECJ"/>
    <property type="match status" value="1"/>
</dbReference>
<dbReference type="KEGG" id="mwo:MWSIV6_1800"/>
<dbReference type="AlphaFoldDB" id="A0A9E7RUT3"/>
<evidence type="ECO:0000313" key="3">
    <source>
        <dbReference type="EMBL" id="MEJ8541935.1"/>
    </source>
</evidence>
<dbReference type="Gene3D" id="3.90.1640.30">
    <property type="match status" value="1"/>
</dbReference>
<evidence type="ECO:0000259" key="1">
    <source>
        <dbReference type="Pfam" id="PF01368"/>
    </source>
</evidence>
<dbReference type="Pfam" id="PF01368">
    <property type="entry name" value="DHH"/>
    <property type="match status" value="1"/>
</dbReference>
<dbReference type="EMBL" id="JAXUHJ010000003">
    <property type="protein sequence ID" value="MEJ8541935.1"/>
    <property type="molecule type" value="Genomic_DNA"/>
</dbReference>
<dbReference type="EMBL" id="CP104550">
    <property type="protein sequence ID" value="UXH31708.1"/>
    <property type="molecule type" value="Genomic_DNA"/>
</dbReference>
<evidence type="ECO:0000259" key="2">
    <source>
        <dbReference type="Pfam" id="PF02272"/>
    </source>
</evidence>
<dbReference type="InterPro" id="IPR001667">
    <property type="entry name" value="DDH_dom"/>
</dbReference>
<keyword evidence="5" id="KW-1185">Reference proteome</keyword>
<dbReference type="Gene3D" id="3.10.310.30">
    <property type="match status" value="1"/>
</dbReference>
<accession>A0A9E7RUT3</accession>
<gene>
    <name evidence="4" type="ORF">N5910_09300</name>
    <name evidence="3" type="ORF">U2150_00265</name>
</gene>
<reference evidence="4" key="1">
    <citation type="submission" date="2022-09" db="EMBL/GenBank/DDBJ databases">
        <title>Characterization of three MwoI isoschizomers from sequenced genome and metagenomes.</title>
        <authorList>
            <person name="Fomenkov A."/>
            <person name="Xu S.Y."/>
            <person name="Roberts R.J."/>
        </authorList>
    </citation>
    <scope>NUCLEOTIDE SEQUENCE</scope>
    <source>
        <strain evidence="4">DSM 2970</strain>
    </source>
</reference>
<evidence type="ECO:0000313" key="4">
    <source>
        <dbReference type="EMBL" id="UXH31708.1"/>
    </source>
</evidence>
<dbReference type="SUPFAM" id="SSF64182">
    <property type="entry name" value="DHH phosphoesterases"/>
    <property type="match status" value="1"/>
</dbReference>
<protein>
    <submittedName>
        <fullName evidence="4">DHH family phosphoesterase</fullName>
    </submittedName>
</protein>
<dbReference type="PANTHER" id="PTHR30255">
    <property type="entry name" value="SINGLE-STRANDED-DNA-SPECIFIC EXONUCLEASE RECJ"/>
    <property type="match status" value="1"/>
</dbReference>
<dbReference type="RefSeq" id="WP_084531299.1">
    <property type="nucleotide sequence ID" value="NZ_CP104550.1"/>
</dbReference>
<dbReference type="Pfam" id="PF02272">
    <property type="entry name" value="DHHA1"/>
    <property type="match status" value="1"/>
</dbReference>
<sequence>MTHRKQPSSSNKLPETITVRGGEASRVLEEHVNEGNIIRVISHNDADGLSAAGVVAKAISSKNGQFHISILSRLKREFIKKLAGEKYSLFFFCDMGSAHLEDISRLRGDVIIADHHQPSDFRTDSNIVHLNPHLHGLDGSRDLSASGTAYIATRSITRDTAPLALVGAFGDMQYDDGFRGANSFIMEEAIESGTLQAHNDLRIASRYHEPLYRSIAYTFNPPLPGLTGDMEASRGFLERIGVSYGVRYGDLSPEERDILKEELIRINPAIFGEVLTARGFQPEIRDLSDFARVLDACGKNRKYGIGIGLCLGEGEGALEVGLELQKNYREEIIRGLSWIRREGSSVMSNIQYIYSEHKTFKSIMGTIASISLSLQLLDPDIPLLGLSRMDRHVKVSARTTRSAIERGVNLGLALRDAASSFGGTGGGHDIAAGAMIPYRDMESFLQLVDEIIGTQTGKV</sequence>
<feature type="domain" description="DHHA1" evidence="2">
    <location>
        <begin position="350"/>
        <end position="453"/>
    </location>
</feature>
<dbReference type="SMR" id="A0A9E7RUT3"/>
<reference evidence="3 5" key="2">
    <citation type="submission" date="2023-12" db="EMBL/GenBank/DDBJ databases">
        <title>Phenotypic and Genomic Characterization of Methanothermobacter wolfeii Strain BSEL, a CO2-Capturing Archaeon with Minimal Nutrient Requirements.</title>
        <authorList>
            <person name="Ale Enriquez F."/>
            <person name="Ahring B.K."/>
        </authorList>
    </citation>
    <scope>NUCLEOTIDE SEQUENCE [LARGE SCALE GENOMIC DNA]</scope>
    <source>
        <strain evidence="3 5">BSEL-1</strain>
    </source>
</reference>
<dbReference type="InterPro" id="IPR051673">
    <property type="entry name" value="SSDNA_exonuclease_RecJ"/>
</dbReference>
<organism evidence="4">
    <name type="scientific">Methanothermobacter wolfeii</name>
    <name type="common">Methanobacterium wolfei</name>
    <dbReference type="NCBI Taxonomy" id="145261"/>
    <lineage>
        <taxon>Archaea</taxon>
        <taxon>Methanobacteriati</taxon>
        <taxon>Methanobacteriota</taxon>
        <taxon>Methanomada group</taxon>
        <taxon>Methanobacteria</taxon>
        <taxon>Methanobacteriales</taxon>
        <taxon>Methanobacteriaceae</taxon>
        <taxon>Methanothermobacter</taxon>
    </lineage>
</organism>
<dbReference type="GeneID" id="58979460"/>
<dbReference type="Proteomes" id="UP001369247">
    <property type="component" value="Unassembled WGS sequence"/>
</dbReference>
<dbReference type="GO" id="GO:0003676">
    <property type="term" value="F:nucleic acid binding"/>
    <property type="evidence" value="ECO:0007669"/>
    <property type="project" value="InterPro"/>
</dbReference>
<feature type="domain" description="DDH" evidence="1">
    <location>
        <begin position="38"/>
        <end position="152"/>
    </location>
</feature>
<name>A0A9E7RUT3_METWO</name>
<dbReference type="Proteomes" id="UP001065373">
    <property type="component" value="Chromosome"/>
</dbReference>